<keyword evidence="2" id="KW-1185">Reference proteome</keyword>
<reference evidence="1 2" key="1">
    <citation type="submission" date="2022-03" db="EMBL/GenBank/DDBJ databases">
        <authorList>
            <person name="Macdonald S."/>
            <person name="Ahmed S."/>
            <person name="Newling K."/>
        </authorList>
    </citation>
    <scope>NUCLEOTIDE SEQUENCE [LARGE SCALE GENOMIC DNA]</scope>
</reference>
<evidence type="ECO:0000313" key="1">
    <source>
        <dbReference type="EMBL" id="CAH8389790.1"/>
    </source>
</evidence>
<comment type="caution">
    <text evidence="1">The sequence shown here is derived from an EMBL/GenBank/DDBJ whole genome shotgun (WGS) entry which is preliminary data.</text>
</comment>
<dbReference type="EMBL" id="CAKOAT010856265">
    <property type="protein sequence ID" value="CAH8389790.1"/>
    <property type="molecule type" value="Genomic_DNA"/>
</dbReference>
<protein>
    <submittedName>
        <fullName evidence="1">Uncharacterized protein</fullName>
    </submittedName>
</protein>
<dbReference type="PANTHER" id="PTHR46816:SF3">
    <property type="entry name" value="T14P4.7 PROTEIN"/>
    <property type="match status" value="1"/>
</dbReference>
<name>A0ABC8M0U4_ERUVS</name>
<dbReference type="AlphaFoldDB" id="A0ABC8M0U4"/>
<sequence length="157" mass="17002">MVDATVLLQTGKRLATAAFRRQSISLSDDGFILFSSAHDGYSPPSVVVVGSSSRPLTESESVAHMLSHINLLLRRRGHGSRRWTLHRIDPKLDGGGGKSAVVAVVVVQGRPLEEASTIRTETSSAQFIRQRYTAASSGQKLQNSIINGYGEAQDDHF</sequence>
<dbReference type="PANTHER" id="PTHR46816">
    <property type="entry name" value="OS01G0273500 PROTEIN"/>
    <property type="match status" value="1"/>
</dbReference>
<gene>
    <name evidence="1" type="ORF">ERUC_LOCUS42273</name>
</gene>
<organism evidence="1 2">
    <name type="scientific">Eruca vesicaria subsp. sativa</name>
    <name type="common">Garden rocket</name>
    <name type="synonym">Eruca sativa</name>
    <dbReference type="NCBI Taxonomy" id="29727"/>
    <lineage>
        <taxon>Eukaryota</taxon>
        <taxon>Viridiplantae</taxon>
        <taxon>Streptophyta</taxon>
        <taxon>Embryophyta</taxon>
        <taxon>Tracheophyta</taxon>
        <taxon>Spermatophyta</taxon>
        <taxon>Magnoliopsida</taxon>
        <taxon>eudicotyledons</taxon>
        <taxon>Gunneridae</taxon>
        <taxon>Pentapetalae</taxon>
        <taxon>rosids</taxon>
        <taxon>malvids</taxon>
        <taxon>Brassicales</taxon>
        <taxon>Brassicaceae</taxon>
        <taxon>Brassiceae</taxon>
        <taxon>Eruca</taxon>
    </lineage>
</organism>
<proteinExistence type="predicted"/>
<accession>A0ABC8M0U4</accession>
<evidence type="ECO:0000313" key="2">
    <source>
        <dbReference type="Proteomes" id="UP001642260"/>
    </source>
</evidence>
<dbReference type="Proteomes" id="UP001642260">
    <property type="component" value="Unassembled WGS sequence"/>
</dbReference>